<keyword evidence="1" id="KW-1133">Transmembrane helix</keyword>
<evidence type="ECO:0000256" key="1">
    <source>
        <dbReference type="SAM" id="Phobius"/>
    </source>
</evidence>
<organism evidence="2 3">
    <name type="scientific">Leptospira stimsonii</name>
    <dbReference type="NCBI Taxonomy" id="2202203"/>
    <lineage>
        <taxon>Bacteria</taxon>
        <taxon>Pseudomonadati</taxon>
        <taxon>Spirochaetota</taxon>
        <taxon>Spirochaetia</taxon>
        <taxon>Leptospirales</taxon>
        <taxon>Leptospiraceae</taxon>
        <taxon>Leptospira</taxon>
    </lineage>
</organism>
<reference evidence="3" key="1">
    <citation type="submission" date="2018-05" db="EMBL/GenBank/DDBJ databases">
        <title>Leptospira yasudae sp. nov. and Leptospira stimsonii sp. nov., two pathogenic species of the genus Leptospira isolated from environmental sources.</title>
        <authorList>
            <person name="Casanovas-Massana A."/>
            <person name="Hamond C."/>
            <person name="Santos L.A."/>
            <person name="Hacker K.P."/>
            <person name="Balassiano I."/>
            <person name="Medeiros M.A."/>
            <person name="Reis M.G."/>
            <person name="Ko A.I."/>
            <person name="Wunder E.A."/>
        </authorList>
    </citation>
    <scope>NUCLEOTIDE SEQUENCE [LARGE SCALE GENOMIC DNA]</scope>
    <source>
        <strain evidence="3">AMB6-RJ</strain>
    </source>
</reference>
<gene>
    <name evidence="2" type="ORF">DLM78_07715</name>
</gene>
<evidence type="ECO:0000313" key="3">
    <source>
        <dbReference type="Proteomes" id="UP000266669"/>
    </source>
</evidence>
<dbReference type="AlphaFoldDB" id="A0A8B3CYP8"/>
<name>A0A8B3CYP8_9LEPT</name>
<keyword evidence="1" id="KW-0812">Transmembrane</keyword>
<proteinExistence type="predicted"/>
<protein>
    <submittedName>
        <fullName evidence="2">Uncharacterized protein</fullName>
    </submittedName>
</protein>
<sequence>MNKNSPAKIFRIRKKDRKGYLVLNLGVGVSDLIVSGGWGARRNAVVANFHANNEAQIRAVAYQNDRHHRRKSFYESLQYFRFRITLNFALWRNVPETSIP</sequence>
<evidence type="ECO:0000313" key="2">
    <source>
        <dbReference type="EMBL" id="RHX88790.1"/>
    </source>
</evidence>
<keyword evidence="1" id="KW-0472">Membrane</keyword>
<dbReference type="EMBL" id="QHCS01000001">
    <property type="protein sequence ID" value="RHX88790.1"/>
    <property type="molecule type" value="Genomic_DNA"/>
</dbReference>
<accession>A0A8B3CYP8</accession>
<comment type="caution">
    <text evidence="2">The sequence shown here is derived from an EMBL/GenBank/DDBJ whole genome shotgun (WGS) entry which is preliminary data.</text>
</comment>
<dbReference type="Proteomes" id="UP000266669">
    <property type="component" value="Unassembled WGS sequence"/>
</dbReference>
<feature type="transmembrane region" description="Helical" evidence="1">
    <location>
        <begin position="21"/>
        <end position="40"/>
    </location>
</feature>